<dbReference type="GO" id="GO:0031625">
    <property type="term" value="F:ubiquitin protein ligase binding"/>
    <property type="evidence" value="ECO:0007669"/>
    <property type="project" value="TreeGrafter"/>
</dbReference>
<evidence type="ECO:0000259" key="4">
    <source>
        <dbReference type="SMART" id="SM01017"/>
    </source>
</evidence>
<dbReference type="GO" id="GO:0005886">
    <property type="term" value="C:plasma membrane"/>
    <property type="evidence" value="ECO:0007669"/>
    <property type="project" value="TreeGrafter"/>
</dbReference>
<dbReference type="InterPro" id="IPR014752">
    <property type="entry name" value="Arrestin-like_C"/>
</dbReference>
<dbReference type="GO" id="GO:0070086">
    <property type="term" value="P:ubiquitin-dependent endocytosis"/>
    <property type="evidence" value="ECO:0007669"/>
    <property type="project" value="TreeGrafter"/>
</dbReference>
<feature type="region of interest" description="Disordered" evidence="3">
    <location>
        <begin position="152"/>
        <end position="176"/>
    </location>
</feature>
<feature type="region of interest" description="Disordered" evidence="3">
    <location>
        <begin position="528"/>
        <end position="567"/>
    </location>
</feature>
<comment type="similarity">
    <text evidence="1">Belongs to the arrestin family. PalF/RIM8 subfamily.</text>
</comment>
<feature type="compositionally biased region" description="Polar residues" evidence="3">
    <location>
        <begin position="490"/>
        <end position="508"/>
    </location>
</feature>
<dbReference type="InterPro" id="IPR011022">
    <property type="entry name" value="Arrestin_C-like"/>
</dbReference>
<evidence type="ECO:0000256" key="2">
    <source>
        <dbReference type="ARBA" id="ARBA00040066"/>
    </source>
</evidence>
<sequence length="642" mass="71132">MKKAVSRFLPSRSNSERSFSNPFKLEGINLINDFYIELDEPHREWQCLTLKKNITDINIMLTLMGLIKIKSGQPTGSVRRKPHILFRHTSVIYGYDHNEVSQREHCDEAIIGLSKGEHRFPFSVKLPKKNIFTSISFEKGSISYSLRASINHNQSGSPSTSKNSSPASQISSSGETRSNYCEKNLNIIVPINVAKIPKPQTKHAYLKVSDKKLLKTISSTSTINSNTTQSTNNSDNSTESGSNFHLQLNKDQALVKLSVDMEQSGYLRGETIPIKIRVSHYKPIQSSCGLIVTLIRLCRVDNGPETPLHSFRKDLCQVITPLYIDPQTLTAEVSTTLKVPVDSFPTIVGTGLVTFQYYIEVLANVTNKNFMKNNASQKQNASQKFSHSIMFDLGQQHDHLIMSENGMVNVDNIKRGKNMLGLNTEVIVGTERVKRNRKKSPVSQLKQQEGVGDSQGNGVDNEESMLDKLSTASISPISISHTSNVHSGQASICATSRSHSTGNDSTAPDINGGLSEKEILRRNEEALLPSEPMFHPDSSPLPSYDYQESNSEYSAPPLNGSASHRLPRSPLATSLVHHQVDMASDKAELERNRLLQLESDPPEFDYVPEYNPAGQDTIVEPETISLSSGHRVTSSELDTLKG</sequence>
<dbReference type="InterPro" id="IPR050357">
    <property type="entry name" value="Arrestin_domain-protein"/>
</dbReference>
<evidence type="ECO:0000313" key="5">
    <source>
        <dbReference type="EMBL" id="CEP21530.1"/>
    </source>
</evidence>
<accession>A0A0H5C143</accession>
<reference evidence="6" key="1">
    <citation type="journal article" date="2015" name="J. Biotechnol.">
        <title>The structure of the Cyberlindnera jadinii genome and its relation to Candida utilis analyzed by the occurrence of single nucleotide polymorphisms.</title>
        <authorList>
            <person name="Rupp O."/>
            <person name="Brinkrolf K."/>
            <person name="Buerth C."/>
            <person name="Kunigo M."/>
            <person name="Schneider J."/>
            <person name="Jaenicke S."/>
            <person name="Goesmann A."/>
            <person name="Puehler A."/>
            <person name="Jaeger K.-E."/>
            <person name="Ernst J.F."/>
        </authorList>
    </citation>
    <scope>NUCLEOTIDE SEQUENCE [LARGE SCALE GENOMIC DNA]</scope>
    <source>
        <strain evidence="6">ATCC 18201 / CBS 1600 / BCRC 20928 / JCM 3617 / NBRC 0987 / NRRL Y-1542</strain>
    </source>
</reference>
<dbReference type="Pfam" id="PF02752">
    <property type="entry name" value="Arrestin_C"/>
    <property type="match status" value="1"/>
</dbReference>
<dbReference type="PANTHER" id="PTHR11188">
    <property type="entry name" value="ARRESTIN DOMAIN CONTAINING PROTEIN"/>
    <property type="match status" value="1"/>
</dbReference>
<dbReference type="Gene3D" id="2.60.40.640">
    <property type="match status" value="2"/>
</dbReference>
<dbReference type="Proteomes" id="UP000038830">
    <property type="component" value="Unassembled WGS sequence"/>
</dbReference>
<evidence type="ECO:0000313" key="6">
    <source>
        <dbReference type="Proteomes" id="UP000038830"/>
    </source>
</evidence>
<gene>
    <name evidence="5" type="primary">RIM8</name>
    <name evidence="5" type="ORF">BN1211_1654</name>
</gene>
<name>A0A0H5C143_CYBJN</name>
<dbReference type="InterPro" id="IPR011021">
    <property type="entry name" value="Arrestin-like_N"/>
</dbReference>
<evidence type="ECO:0000256" key="3">
    <source>
        <dbReference type="SAM" id="MobiDB-lite"/>
    </source>
</evidence>
<evidence type="ECO:0000256" key="1">
    <source>
        <dbReference type="ARBA" id="ARBA00037950"/>
    </source>
</evidence>
<feature type="domain" description="Arrestin C-terminal-like" evidence="4">
    <location>
        <begin position="251"/>
        <end position="369"/>
    </location>
</feature>
<feature type="region of interest" description="Disordered" evidence="3">
    <location>
        <begin position="490"/>
        <end position="515"/>
    </location>
</feature>
<feature type="region of interest" description="Disordered" evidence="3">
    <location>
        <begin position="432"/>
        <end position="462"/>
    </location>
</feature>
<dbReference type="Pfam" id="PF00339">
    <property type="entry name" value="Arrestin_N"/>
    <property type="match status" value="1"/>
</dbReference>
<organism evidence="5 6">
    <name type="scientific">Cyberlindnera jadinii (strain ATCC 18201 / CBS 1600 / BCRC 20928 / JCM 3617 / NBRC 0987 / NRRL Y-1542)</name>
    <name type="common">Torula yeast</name>
    <name type="synonym">Candida utilis</name>
    <dbReference type="NCBI Taxonomy" id="983966"/>
    <lineage>
        <taxon>Eukaryota</taxon>
        <taxon>Fungi</taxon>
        <taxon>Dikarya</taxon>
        <taxon>Ascomycota</taxon>
        <taxon>Saccharomycotina</taxon>
        <taxon>Saccharomycetes</taxon>
        <taxon>Phaffomycetales</taxon>
        <taxon>Phaffomycetaceae</taxon>
        <taxon>Cyberlindnera</taxon>
    </lineage>
</organism>
<proteinExistence type="inferred from homology"/>
<protein>
    <recommendedName>
        <fullName evidence="2">pH-response regulator protein palF/RIM8</fullName>
    </recommendedName>
</protein>
<feature type="compositionally biased region" description="Low complexity" evidence="3">
    <location>
        <begin position="155"/>
        <end position="168"/>
    </location>
</feature>
<dbReference type="GO" id="GO:0005829">
    <property type="term" value="C:cytosol"/>
    <property type="evidence" value="ECO:0007669"/>
    <property type="project" value="TreeGrafter"/>
</dbReference>
<dbReference type="SMART" id="SM01017">
    <property type="entry name" value="Arrestin_C"/>
    <property type="match status" value="1"/>
</dbReference>
<feature type="region of interest" description="Disordered" evidence="3">
    <location>
        <begin position="222"/>
        <end position="243"/>
    </location>
</feature>
<dbReference type="EMBL" id="CDQK01000002">
    <property type="protein sequence ID" value="CEP21530.1"/>
    <property type="molecule type" value="Genomic_DNA"/>
</dbReference>
<dbReference type="GO" id="GO:0030674">
    <property type="term" value="F:protein-macromolecule adaptor activity"/>
    <property type="evidence" value="ECO:0007669"/>
    <property type="project" value="TreeGrafter"/>
</dbReference>
<dbReference type="AlphaFoldDB" id="A0A0H5C143"/>
<dbReference type="PANTHER" id="PTHR11188:SF161">
    <property type="entry name" value="PH-RESPONSE REGULATOR PROTEIN PALF_RIM8"/>
    <property type="match status" value="1"/>
</dbReference>